<name>A0ACC0JEF8_CHOFU</name>
<gene>
    <name evidence="1" type="ORF">MSG28_006294</name>
</gene>
<accession>A0ACC0JEF8</accession>
<comment type="caution">
    <text evidence="1">The sequence shown here is derived from an EMBL/GenBank/DDBJ whole genome shotgun (WGS) entry which is preliminary data.</text>
</comment>
<reference evidence="1 2" key="1">
    <citation type="journal article" date="2022" name="Genome Biol. Evol.">
        <title>The Spruce Budworm Genome: Reconstructing the Evolutionary History of Antifreeze Proteins.</title>
        <authorList>
            <person name="Beliveau C."/>
            <person name="Gagne P."/>
            <person name="Picq S."/>
            <person name="Vernygora O."/>
            <person name="Keeling C.I."/>
            <person name="Pinkney K."/>
            <person name="Doucet D."/>
            <person name="Wen F."/>
            <person name="Johnston J.S."/>
            <person name="Maaroufi H."/>
            <person name="Boyle B."/>
            <person name="Laroche J."/>
            <person name="Dewar K."/>
            <person name="Juretic N."/>
            <person name="Blackburn G."/>
            <person name="Nisole A."/>
            <person name="Brunet B."/>
            <person name="Brandao M."/>
            <person name="Lumley L."/>
            <person name="Duan J."/>
            <person name="Quan G."/>
            <person name="Lucarotti C.J."/>
            <person name="Roe A.D."/>
            <person name="Sperling F.A.H."/>
            <person name="Levesque R.C."/>
            <person name="Cusson M."/>
        </authorList>
    </citation>
    <scope>NUCLEOTIDE SEQUENCE [LARGE SCALE GENOMIC DNA]</scope>
    <source>
        <strain evidence="1">Glfc:IPQL:Cfum</strain>
    </source>
</reference>
<dbReference type="EMBL" id="CM046110">
    <property type="protein sequence ID" value="KAI8422469.1"/>
    <property type="molecule type" value="Genomic_DNA"/>
</dbReference>
<keyword evidence="2" id="KW-1185">Reference proteome</keyword>
<protein>
    <submittedName>
        <fullName evidence="1">Uncharacterized protein</fullName>
    </submittedName>
</protein>
<sequence>MSVGGAVTCLRIRDLRIPSHVAEGSEAVLSCKYELGKQHLYAVKWFKDDREFYRYQPVTNGTQAFTEKGVSVDVS</sequence>
<evidence type="ECO:0000313" key="1">
    <source>
        <dbReference type="EMBL" id="KAI8422469.1"/>
    </source>
</evidence>
<organism evidence="1 2">
    <name type="scientific">Choristoneura fumiferana</name>
    <name type="common">Spruce budworm moth</name>
    <name type="synonym">Archips fumiferana</name>
    <dbReference type="NCBI Taxonomy" id="7141"/>
    <lineage>
        <taxon>Eukaryota</taxon>
        <taxon>Metazoa</taxon>
        <taxon>Ecdysozoa</taxon>
        <taxon>Arthropoda</taxon>
        <taxon>Hexapoda</taxon>
        <taxon>Insecta</taxon>
        <taxon>Pterygota</taxon>
        <taxon>Neoptera</taxon>
        <taxon>Endopterygota</taxon>
        <taxon>Lepidoptera</taxon>
        <taxon>Glossata</taxon>
        <taxon>Ditrysia</taxon>
        <taxon>Tortricoidea</taxon>
        <taxon>Tortricidae</taxon>
        <taxon>Tortricinae</taxon>
        <taxon>Choristoneura</taxon>
    </lineage>
</organism>
<evidence type="ECO:0000313" key="2">
    <source>
        <dbReference type="Proteomes" id="UP001064048"/>
    </source>
</evidence>
<proteinExistence type="predicted"/>
<dbReference type="Proteomes" id="UP001064048">
    <property type="component" value="Chromosome 10"/>
</dbReference>